<comment type="caution">
    <text evidence="2">The sequence shown here is derived from an EMBL/GenBank/DDBJ whole genome shotgun (WGS) entry which is preliminary data.</text>
</comment>
<feature type="region of interest" description="Disordered" evidence="1">
    <location>
        <begin position="166"/>
        <end position="185"/>
    </location>
</feature>
<accession>A0AAV7WK73</accession>
<keyword evidence="3" id="KW-1185">Reference proteome</keyword>
<dbReference type="Proteomes" id="UP001066276">
    <property type="component" value="Chromosome 1_1"/>
</dbReference>
<name>A0AAV7WK73_PLEWA</name>
<dbReference type="EMBL" id="JANPWB010000001">
    <property type="protein sequence ID" value="KAJ1214400.1"/>
    <property type="molecule type" value="Genomic_DNA"/>
</dbReference>
<evidence type="ECO:0000313" key="3">
    <source>
        <dbReference type="Proteomes" id="UP001066276"/>
    </source>
</evidence>
<dbReference type="AlphaFoldDB" id="A0AAV7WK73"/>
<organism evidence="2 3">
    <name type="scientific">Pleurodeles waltl</name>
    <name type="common">Iberian ribbed newt</name>
    <dbReference type="NCBI Taxonomy" id="8319"/>
    <lineage>
        <taxon>Eukaryota</taxon>
        <taxon>Metazoa</taxon>
        <taxon>Chordata</taxon>
        <taxon>Craniata</taxon>
        <taxon>Vertebrata</taxon>
        <taxon>Euteleostomi</taxon>
        <taxon>Amphibia</taxon>
        <taxon>Batrachia</taxon>
        <taxon>Caudata</taxon>
        <taxon>Salamandroidea</taxon>
        <taxon>Salamandridae</taxon>
        <taxon>Pleurodelinae</taxon>
        <taxon>Pleurodeles</taxon>
    </lineage>
</organism>
<feature type="compositionally biased region" description="Basic and acidic residues" evidence="1">
    <location>
        <begin position="168"/>
        <end position="185"/>
    </location>
</feature>
<proteinExistence type="predicted"/>
<gene>
    <name evidence="2" type="ORF">NDU88_002019</name>
</gene>
<evidence type="ECO:0000256" key="1">
    <source>
        <dbReference type="SAM" id="MobiDB-lite"/>
    </source>
</evidence>
<reference evidence="2" key="1">
    <citation type="journal article" date="2022" name="bioRxiv">
        <title>Sequencing and chromosome-scale assembly of the giantPleurodeles waltlgenome.</title>
        <authorList>
            <person name="Brown T."/>
            <person name="Elewa A."/>
            <person name="Iarovenko S."/>
            <person name="Subramanian E."/>
            <person name="Araus A.J."/>
            <person name="Petzold A."/>
            <person name="Susuki M."/>
            <person name="Suzuki K.-i.T."/>
            <person name="Hayashi T."/>
            <person name="Toyoda A."/>
            <person name="Oliveira C."/>
            <person name="Osipova E."/>
            <person name="Leigh N.D."/>
            <person name="Simon A."/>
            <person name="Yun M.H."/>
        </authorList>
    </citation>
    <scope>NUCLEOTIDE SEQUENCE</scope>
    <source>
        <strain evidence="2">20211129_DDA</strain>
        <tissue evidence="2">Liver</tissue>
    </source>
</reference>
<protein>
    <submittedName>
        <fullName evidence="2">Uncharacterized protein</fullName>
    </submittedName>
</protein>
<evidence type="ECO:0000313" key="2">
    <source>
        <dbReference type="EMBL" id="KAJ1214400.1"/>
    </source>
</evidence>
<sequence length="185" mass="20923">MDRRITPSYHCQPSAPHPGAPEARFHGLFRAEGSEICIAVDFAKEINDRRKGIFITSPSSLSIGSKVWPIRNGTYVDCQNGQSKGFYDLEDLLLYLDNMMSMAMELSPQNLPSAVPKDSLDTLSLHTPSEDWSRCSRETHHRVRDLERLSRPHGNRDKVLLAVAHHTQQPDRDKSCSPLKPDARF</sequence>